<name>A0A916TWJ8_9SPHN</name>
<evidence type="ECO:0000313" key="1">
    <source>
        <dbReference type="EMBL" id="GGC17187.1"/>
    </source>
</evidence>
<dbReference type="EMBL" id="BMHK01000079">
    <property type="protein sequence ID" value="GGC17187.1"/>
    <property type="molecule type" value="Genomic_DNA"/>
</dbReference>
<proteinExistence type="predicted"/>
<dbReference type="Proteomes" id="UP000608154">
    <property type="component" value="Unassembled WGS sequence"/>
</dbReference>
<sequence length="88" mass="9568">MRVRIELEGVFGIGASFGYWPGFSAHVVDSDKPFLSATGYRSFLGIHADPTPQLSPDDFAVKVIAGYVERELRGKLVAVAPQFLHSCA</sequence>
<gene>
    <name evidence="1" type="ORF">GCM10011494_40070</name>
</gene>
<protein>
    <submittedName>
        <fullName evidence="1">Uncharacterized protein</fullName>
    </submittedName>
</protein>
<reference evidence="1" key="1">
    <citation type="journal article" date="2014" name="Int. J. Syst. Evol. Microbiol.">
        <title>Complete genome sequence of Corynebacterium casei LMG S-19264T (=DSM 44701T), isolated from a smear-ripened cheese.</title>
        <authorList>
            <consortium name="US DOE Joint Genome Institute (JGI-PGF)"/>
            <person name="Walter F."/>
            <person name="Albersmeier A."/>
            <person name="Kalinowski J."/>
            <person name="Ruckert C."/>
        </authorList>
    </citation>
    <scope>NUCLEOTIDE SEQUENCE</scope>
    <source>
        <strain evidence="1">CGMCC 1.15095</strain>
    </source>
</reference>
<comment type="caution">
    <text evidence="1">The sequence shown here is derived from an EMBL/GenBank/DDBJ whole genome shotgun (WGS) entry which is preliminary data.</text>
</comment>
<evidence type="ECO:0000313" key="2">
    <source>
        <dbReference type="Proteomes" id="UP000608154"/>
    </source>
</evidence>
<accession>A0A916TWJ8</accession>
<dbReference type="AlphaFoldDB" id="A0A916TWJ8"/>
<keyword evidence="2" id="KW-1185">Reference proteome</keyword>
<reference evidence="1" key="2">
    <citation type="submission" date="2020-09" db="EMBL/GenBank/DDBJ databases">
        <authorList>
            <person name="Sun Q."/>
            <person name="Zhou Y."/>
        </authorList>
    </citation>
    <scope>NUCLEOTIDE SEQUENCE</scope>
    <source>
        <strain evidence="1">CGMCC 1.15095</strain>
    </source>
</reference>
<organism evidence="1 2">
    <name type="scientific">Novosphingobium endophyticum</name>
    <dbReference type="NCBI Taxonomy" id="1955250"/>
    <lineage>
        <taxon>Bacteria</taxon>
        <taxon>Pseudomonadati</taxon>
        <taxon>Pseudomonadota</taxon>
        <taxon>Alphaproteobacteria</taxon>
        <taxon>Sphingomonadales</taxon>
        <taxon>Sphingomonadaceae</taxon>
        <taxon>Novosphingobium</taxon>
    </lineage>
</organism>